<name>A0AAX1PD57_AERSA</name>
<dbReference type="EMBL" id="QLLM01000023">
    <property type="protein sequence ID" value="RAI99577.1"/>
    <property type="molecule type" value="Genomic_DNA"/>
</dbReference>
<comment type="caution">
    <text evidence="1">The sequence shown here is derived from an EMBL/GenBank/DDBJ whole genome shotgun (WGS) entry which is preliminary data.</text>
</comment>
<organism evidence="1 2">
    <name type="scientific">Aeromonas salmonicida</name>
    <dbReference type="NCBI Taxonomy" id="645"/>
    <lineage>
        <taxon>Bacteria</taxon>
        <taxon>Pseudomonadati</taxon>
        <taxon>Pseudomonadota</taxon>
        <taxon>Gammaproteobacteria</taxon>
        <taxon>Aeromonadales</taxon>
        <taxon>Aeromonadaceae</taxon>
        <taxon>Aeromonas</taxon>
    </lineage>
</organism>
<dbReference type="AlphaFoldDB" id="A0AAX1PD57"/>
<accession>A0AAX1PD57</accession>
<evidence type="ECO:0000313" key="2">
    <source>
        <dbReference type="Proteomes" id="UP000249422"/>
    </source>
</evidence>
<sequence length="70" mass="8022">MWPLFFLDKRKLRMKPFCRQSPKLGGDGNMLSAVEVAREIDDPGWLVSVAHCLPLSSLLRIRRQLLSLTL</sequence>
<proteinExistence type="predicted"/>
<evidence type="ECO:0000313" key="1">
    <source>
        <dbReference type="EMBL" id="RAI99577.1"/>
    </source>
</evidence>
<reference evidence="1 2" key="1">
    <citation type="submission" date="2018-06" db="EMBL/GenBank/DDBJ databases">
        <title>Freshwater and sediment microbial communities from various areas in North America, analyzing microbe dynamics in response to fracking.</title>
        <authorList>
            <person name="Lamendella R."/>
        </authorList>
    </citation>
    <scope>NUCLEOTIDE SEQUENCE [LARGE SCALE GENOMIC DNA]</scope>
    <source>
        <strain evidence="1 2">17</strain>
    </source>
</reference>
<gene>
    <name evidence="1" type="ORF">DEU50_12330</name>
</gene>
<protein>
    <submittedName>
        <fullName evidence="1">Uncharacterized protein</fullName>
    </submittedName>
</protein>
<dbReference type="Proteomes" id="UP000249422">
    <property type="component" value="Unassembled WGS sequence"/>
</dbReference>